<evidence type="ECO:0000256" key="1">
    <source>
        <dbReference type="SAM" id="MobiDB-lite"/>
    </source>
</evidence>
<proteinExistence type="predicted"/>
<dbReference type="SUPFAM" id="SSF52980">
    <property type="entry name" value="Restriction endonuclease-like"/>
    <property type="match status" value="1"/>
</dbReference>
<keyword evidence="2" id="KW-0540">Nuclease</keyword>
<gene>
    <name evidence="2" type="ORF">SAMN05660209_01694</name>
</gene>
<dbReference type="EMBL" id="FNOT01000004">
    <property type="protein sequence ID" value="SDX97203.1"/>
    <property type="molecule type" value="Genomic_DNA"/>
</dbReference>
<dbReference type="AlphaFoldDB" id="A0A1H3G1M2"/>
<name>A0A1H3G1M2_9ACTN</name>
<keyword evidence="2" id="KW-0378">Hydrolase</keyword>
<dbReference type="Proteomes" id="UP000198921">
    <property type="component" value="Unassembled WGS sequence"/>
</dbReference>
<dbReference type="GO" id="GO:0004519">
    <property type="term" value="F:endonuclease activity"/>
    <property type="evidence" value="ECO:0007669"/>
    <property type="project" value="UniProtKB-KW"/>
</dbReference>
<accession>A0A1H3G1M2</accession>
<keyword evidence="3" id="KW-1185">Reference proteome</keyword>
<protein>
    <submittedName>
        <fullName evidence="2">T/G mismatch-specific endonuclease</fullName>
    </submittedName>
</protein>
<dbReference type="Gene3D" id="3.40.960.10">
    <property type="entry name" value="VSR Endonuclease"/>
    <property type="match status" value="1"/>
</dbReference>
<evidence type="ECO:0000313" key="2">
    <source>
        <dbReference type="EMBL" id="SDX97203.1"/>
    </source>
</evidence>
<dbReference type="STRING" id="1137993.SAMN05660209_01694"/>
<feature type="region of interest" description="Disordered" evidence="1">
    <location>
        <begin position="1"/>
        <end position="22"/>
    </location>
</feature>
<evidence type="ECO:0000313" key="3">
    <source>
        <dbReference type="Proteomes" id="UP000198921"/>
    </source>
</evidence>
<reference evidence="3" key="1">
    <citation type="submission" date="2016-10" db="EMBL/GenBank/DDBJ databases">
        <authorList>
            <person name="Varghese N."/>
            <person name="Submissions S."/>
        </authorList>
    </citation>
    <scope>NUCLEOTIDE SEQUENCE [LARGE SCALE GENOMIC DNA]</scope>
    <source>
        <strain evidence="3">DSM 45422</strain>
    </source>
</reference>
<keyword evidence="2" id="KW-0255">Endonuclease</keyword>
<organism evidence="2 3">
    <name type="scientific">Geodermatophilus africanus</name>
    <dbReference type="NCBI Taxonomy" id="1137993"/>
    <lineage>
        <taxon>Bacteria</taxon>
        <taxon>Bacillati</taxon>
        <taxon>Actinomycetota</taxon>
        <taxon>Actinomycetes</taxon>
        <taxon>Geodermatophilales</taxon>
        <taxon>Geodermatophilaceae</taxon>
        <taxon>Geodermatophilus</taxon>
    </lineage>
</organism>
<sequence>MHNGAAVDDGRGPCRPVRHGAPVPVPPSVPDVLRSRVFRASVVISRGLLTRNQLRGPTWRRVWPGLYAHRDVEVTHALRARTAASLLVPGSVVTGCSAAVLWGVDLVAAEADVELTVPPGHHPVRVPGLRVRRSRLPDGWVCRRRGVAVTTPEATAVRVAAALADDDAVVAVDRLVASGVAGIGPVRSLAAAARGPGSARARDACRLADGLAESPQETRVRLLVHRGGLPAPVAQYVVRDARGFVARVDLAWPEHRVAVEYDGLWHAEPGQFARDRQRLNRLQAAGWRVVFVMAADLRRPDELVARIAAALTPVR</sequence>
<dbReference type="InterPro" id="IPR011335">
    <property type="entry name" value="Restrct_endonuc-II-like"/>
</dbReference>